<evidence type="ECO:0000313" key="2">
    <source>
        <dbReference type="EMBL" id="GFO34000.1"/>
    </source>
</evidence>
<dbReference type="SUPFAM" id="SSF63411">
    <property type="entry name" value="LuxS/MPP-like metallohydrolase"/>
    <property type="match status" value="1"/>
</dbReference>
<dbReference type="EMBL" id="BLXT01006853">
    <property type="protein sequence ID" value="GFO34000.1"/>
    <property type="molecule type" value="Genomic_DNA"/>
</dbReference>
<feature type="non-terminal residue" evidence="2">
    <location>
        <position position="1"/>
    </location>
</feature>
<dbReference type="Gene3D" id="3.30.830.10">
    <property type="entry name" value="Metalloenzyme, LuxS/M16 peptidase-like"/>
    <property type="match status" value="1"/>
</dbReference>
<comment type="caution">
    <text evidence="2">The sequence shown here is derived from an EMBL/GenBank/DDBJ whole genome shotgun (WGS) entry which is preliminary data.</text>
</comment>
<dbReference type="InterPro" id="IPR011249">
    <property type="entry name" value="Metalloenz_LuxS/M16"/>
</dbReference>
<comment type="similarity">
    <text evidence="1">Belongs to the peptidase M16 family.</text>
</comment>
<dbReference type="GO" id="GO:0046872">
    <property type="term" value="F:metal ion binding"/>
    <property type="evidence" value="ECO:0007669"/>
    <property type="project" value="InterPro"/>
</dbReference>
<protein>
    <submittedName>
        <fullName evidence="2">Mitochondrial-processing peptidase subunit alpha</fullName>
    </submittedName>
</protein>
<dbReference type="GO" id="GO:0006627">
    <property type="term" value="P:protein processing involved in protein targeting to mitochondrion"/>
    <property type="evidence" value="ECO:0007669"/>
    <property type="project" value="TreeGrafter"/>
</dbReference>
<reference evidence="2 3" key="1">
    <citation type="journal article" date="2021" name="Elife">
        <title>Chloroplast acquisition without the gene transfer in kleptoplastic sea slugs, Plakobranchus ocellatus.</title>
        <authorList>
            <person name="Maeda T."/>
            <person name="Takahashi S."/>
            <person name="Yoshida T."/>
            <person name="Shimamura S."/>
            <person name="Takaki Y."/>
            <person name="Nagai Y."/>
            <person name="Toyoda A."/>
            <person name="Suzuki Y."/>
            <person name="Arimoto A."/>
            <person name="Ishii H."/>
            <person name="Satoh N."/>
            <person name="Nishiyama T."/>
            <person name="Hasebe M."/>
            <person name="Maruyama T."/>
            <person name="Minagawa J."/>
            <person name="Obokata J."/>
            <person name="Shigenobu S."/>
        </authorList>
    </citation>
    <scope>NUCLEOTIDE SEQUENCE [LARGE SCALE GENOMIC DNA]</scope>
</reference>
<evidence type="ECO:0000256" key="1">
    <source>
        <dbReference type="ARBA" id="ARBA00007261"/>
    </source>
</evidence>
<dbReference type="PANTHER" id="PTHR11851:SF49">
    <property type="entry name" value="MITOCHONDRIAL-PROCESSING PEPTIDASE SUBUNIT ALPHA"/>
    <property type="match status" value="1"/>
</dbReference>
<accession>A0AAV4CQ71</accession>
<dbReference type="Proteomes" id="UP000735302">
    <property type="component" value="Unassembled WGS sequence"/>
</dbReference>
<keyword evidence="3" id="KW-1185">Reference proteome</keyword>
<evidence type="ECO:0000313" key="3">
    <source>
        <dbReference type="Proteomes" id="UP000735302"/>
    </source>
</evidence>
<organism evidence="2 3">
    <name type="scientific">Plakobranchus ocellatus</name>
    <dbReference type="NCBI Taxonomy" id="259542"/>
    <lineage>
        <taxon>Eukaryota</taxon>
        <taxon>Metazoa</taxon>
        <taxon>Spiralia</taxon>
        <taxon>Lophotrochozoa</taxon>
        <taxon>Mollusca</taxon>
        <taxon>Gastropoda</taxon>
        <taxon>Heterobranchia</taxon>
        <taxon>Euthyneura</taxon>
        <taxon>Panpulmonata</taxon>
        <taxon>Sacoglossa</taxon>
        <taxon>Placobranchoidea</taxon>
        <taxon>Plakobranchidae</taxon>
        <taxon>Plakobranchus</taxon>
    </lineage>
</organism>
<dbReference type="InterPro" id="IPR050361">
    <property type="entry name" value="MPP/UQCRC_Complex"/>
</dbReference>
<proteinExistence type="inferred from homology"/>
<sequence>DELSRAKCQLQSMLMMNLEVRPVVFEDIGRQVLAGSIRKDPQYYYDQIGSITERDIQRVANRMLKSKLSVVGYGSLAGLPSYEDMEAAILSRDGRLPSKKSFSLFRR</sequence>
<gene>
    <name evidence="2" type="ORF">PoB_006050500</name>
</gene>
<dbReference type="GO" id="GO:0005739">
    <property type="term" value="C:mitochondrion"/>
    <property type="evidence" value="ECO:0007669"/>
    <property type="project" value="TreeGrafter"/>
</dbReference>
<dbReference type="PANTHER" id="PTHR11851">
    <property type="entry name" value="METALLOPROTEASE"/>
    <property type="match status" value="1"/>
</dbReference>
<dbReference type="AlphaFoldDB" id="A0AAV4CQ71"/>
<name>A0AAV4CQ71_9GAST</name>